<accession>A0A7D9EIQ6</accession>
<dbReference type="EMBL" id="CACRXK020006439">
    <property type="protein sequence ID" value="CAB4009404.1"/>
    <property type="molecule type" value="Genomic_DNA"/>
</dbReference>
<dbReference type="Proteomes" id="UP001152795">
    <property type="component" value="Unassembled WGS sequence"/>
</dbReference>
<dbReference type="CDD" id="cd07061">
    <property type="entry name" value="HP_HAP_like"/>
    <property type="match status" value="1"/>
</dbReference>
<organism evidence="2 3">
    <name type="scientific">Paramuricea clavata</name>
    <name type="common">Red gorgonian</name>
    <name type="synonym">Violescent sea-whip</name>
    <dbReference type="NCBI Taxonomy" id="317549"/>
    <lineage>
        <taxon>Eukaryota</taxon>
        <taxon>Metazoa</taxon>
        <taxon>Cnidaria</taxon>
        <taxon>Anthozoa</taxon>
        <taxon>Octocorallia</taxon>
        <taxon>Malacalcyonacea</taxon>
        <taxon>Plexauridae</taxon>
        <taxon>Paramuricea</taxon>
    </lineage>
</organism>
<dbReference type="InterPro" id="IPR000560">
    <property type="entry name" value="His_Pase_clade-2"/>
</dbReference>
<reference evidence="2" key="1">
    <citation type="submission" date="2020-04" db="EMBL/GenBank/DDBJ databases">
        <authorList>
            <person name="Alioto T."/>
            <person name="Alioto T."/>
            <person name="Gomez Garrido J."/>
        </authorList>
    </citation>
    <scope>NUCLEOTIDE SEQUENCE</scope>
    <source>
        <strain evidence="2">A484AB</strain>
    </source>
</reference>
<dbReference type="OrthoDB" id="10257284at2759"/>
<name>A0A7D9EIQ6_PARCT</name>
<proteinExistence type="inferred from homology"/>
<dbReference type="Gene3D" id="3.40.50.1240">
    <property type="entry name" value="Phosphoglycerate mutase-like"/>
    <property type="match status" value="1"/>
</dbReference>
<evidence type="ECO:0000313" key="3">
    <source>
        <dbReference type="Proteomes" id="UP001152795"/>
    </source>
</evidence>
<dbReference type="Pfam" id="PF00328">
    <property type="entry name" value="His_Phos_2"/>
    <property type="match status" value="1"/>
</dbReference>
<dbReference type="InterPro" id="IPR029033">
    <property type="entry name" value="His_PPase_superfam"/>
</dbReference>
<gene>
    <name evidence="2" type="ORF">PACLA_8A057067</name>
</gene>
<dbReference type="GO" id="GO:0016791">
    <property type="term" value="F:phosphatase activity"/>
    <property type="evidence" value="ECO:0007669"/>
    <property type="project" value="TreeGrafter"/>
</dbReference>
<dbReference type="PANTHER" id="PTHR11567:SF202">
    <property type="entry name" value="LYSOPHOSPHATIDIC ACID PHOSPHATASE TYPE 6"/>
    <property type="match status" value="1"/>
</dbReference>
<dbReference type="PROSITE" id="PS00616">
    <property type="entry name" value="HIS_ACID_PHOSPHAT_1"/>
    <property type="match status" value="1"/>
</dbReference>
<dbReference type="SUPFAM" id="SSF53254">
    <property type="entry name" value="Phosphoglycerate mutase-like"/>
    <property type="match status" value="1"/>
</dbReference>
<sequence length="413" mass="47739">MFRCLSAVCGVAVGSCLTVKCLNYFEDRNLLNAGNVGLKSKNLELKLVQVLFRHGARTPLKLIPGLEETVWNKYELRYDLEHTKLEHELRSLRAGELPEEKTLTRDVLRGGCLMGQMTVVGQQQTFDLGRELKKLYIDNLNFIGDTFDPNTVFLRTTNIERTIESLRCVVAGMFTDIKEPVIFWTLPIADDILFPNWQTCKALRQYIKYCFQTGYRLPGYKEDLEMFSKMVGQPLFKKTFIEIYDDLNCRTAHNKTYPENIKSFMNVIEKHALQHLSDSFLSPPDWTKGLVLPLSSGQLLQNLYENMKSKVSKTNEYKLYLYSIHDTTLITLFSAFDMKLDKWPPFAAYISLELYENKDGGHFVRMLYCGDVVKFKKCNKELLPLSEFKEIVTPLIVDDVDKACQTIFHIPEH</sequence>
<comment type="similarity">
    <text evidence="1">Belongs to the histidine acid phosphatase family.</text>
</comment>
<dbReference type="InterPro" id="IPR033379">
    <property type="entry name" value="Acid_Pase_AS"/>
</dbReference>
<evidence type="ECO:0000313" key="2">
    <source>
        <dbReference type="EMBL" id="CAB4009404.1"/>
    </source>
</evidence>
<dbReference type="PANTHER" id="PTHR11567">
    <property type="entry name" value="ACID PHOSPHATASE-RELATED"/>
    <property type="match status" value="1"/>
</dbReference>
<protein>
    <submittedName>
        <fullName evidence="2">Lysophosphatidic acid phosphatase type 6</fullName>
    </submittedName>
</protein>
<dbReference type="AlphaFoldDB" id="A0A7D9EIQ6"/>
<evidence type="ECO:0000256" key="1">
    <source>
        <dbReference type="ARBA" id="ARBA00005375"/>
    </source>
</evidence>
<comment type="caution">
    <text evidence="2">The sequence shown here is derived from an EMBL/GenBank/DDBJ whole genome shotgun (WGS) entry which is preliminary data.</text>
</comment>
<dbReference type="PROSITE" id="PS51257">
    <property type="entry name" value="PROKAR_LIPOPROTEIN"/>
    <property type="match status" value="1"/>
</dbReference>
<dbReference type="PROSITE" id="PS00778">
    <property type="entry name" value="HIS_ACID_PHOSPHAT_2"/>
    <property type="match status" value="1"/>
</dbReference>
<keyword evidence="3" id="KW-1185">Reference proteome</keyword>
<dbReference type="InterPro" id="IPR050645">
    <property type="entry name" value="Histidine_acid_phosphatase"/>
</dbReference>